<dbReference type="PANTHER" id="PTHR42901:SF1">
    <property type="entry name" value="ALCOHOL DEHYDROGENASE"/>
    <property type="match status" value="1"/>
</dbReference>
<sequence>MMKNKIALITGASSGIGKEFAKLHAARGGDLVIVARSKDKLNELKKDLENKYNIKVMVIVKDLSLSNAAQEIYDEVKAANITIDYLINNAGFGGRGEFHVRSMEQDIQMIQVNVITLTRLTKLFLPDFVKRGDGRILNVSSTAAIMPGPLQAVYYATKAYVTSFSNAVWQEIKGTGVTITTLMPGAMDTGFAKASDMSNTPLFSKTVSPVDVAKDGYEGMLKGKLNVISGVSLLQRMFLALTPFTPKKIMMKQIYEMQKEK</sequence>
<evidence type="ECO:0000256" key="3">
    <source>
        <dbReference type="RuleBase" id="RU000363"/>
    </source>
</evidence>
<proteinExistence type="inferred from homology"/>
<evidence type="ECO:0000256" key="2">
    <source>
        <dbReference type="ARBA" id="ARBA00023002"/>
    </source>
</evidence>
<accession>A0A174H028</accession>
<reference evidence="4 5" key="1">
    <citation type="submission" date="2015-09" db="EMBL/GenBank/DDBJ databases">
        <authorList>
            <consortium name="Pathogen Informatics"/>
        </authorList>
    </citation>
    <scope>NUCLEOTIDE SEQUENCE [LARGE SCALE GENOMIC DNA]</scope>
    <source>
        <strain evidence="4 5">2789STDY5834856</strain>
    </source>
</reference>
<dbReference type="Proteomes" id="UP000095594">
    <property type="component" value="Unassembled WGS sequence"/>
</dbReference>
<dbReference type="EMBL" id="CYZX01000013">
    <property type="protein sequence ID" value="CUO68173.1"/>
    <property type="molecule type" value="Genomic_DNA"/>
</dbReference>
<dbReference type="GO" id="GO:0016491">
    <property type="term" value="F:oxidoreductase activity"/>
    <property type="evidence" value="ECO:0007669"/>
    <property type="project" value="UniProtKB-KW"/>
</dbReference>
<dbReference type="PANTHER" id="PTHR42901">
    <property type="entry name" value="ALCOHOL DEHYDROGENASE"/>
    <property type="match status" value="1"/>
</dbReference>
<dbReference type="Pfam" id="PF00106">
    <property type="entry name" value="adh_short"/>
    <property type="match status" value="1"/>
</dbReference>
<comment type="similarity">
    <text evidence="1 3">Belongs to the short-chain dehydrogenases/reductases (SDR) family.</text>
</comment>
<dbReference type="RefSeq" id="WP_055266240.1">
    <property type="nucleotide sequence ID" value="NZ_CABIXQ010000013.1"/>
</dbReference>
<organism evidence="4 5">
    <name type="scientific">Clostridium disporicum</name>
    <dbReference type="NCBI Taxonomy" id="84024"/>
    <lineage>
        <taxon>Bacteria</taxon>
        <taxon>Bacillati</taxon>
        <taxon>Bacillota</taxon>
        <taxon>Clostridia</taxon>
        <taxon>Eubacteriales</taxon>
        <taxon>Clostridiaceae</taxon>
        <taxon>Clostridium</taxon>
    </lineage>
</organism>
<dbReference type="PRINTS" id="PR00080">
    <property type="entry name" value="SDRFAMILY"/>
</dbReference>
<dbReference type="AlphaFoldDB" id="A0A174H028"/>
<keyword evidence="2 4" id="KW-0560">Oxidoreductase</keyword>
<evidence type="ECO:0000256" key="1">
    <source>
        <dbReference type="ARBA" id="ARBA00006484"/>
    </source>
</evidence>
<gene>
    <name evidence="4" type="primary">acr1</name>
    <name evidence="4" type="ORF">ERS852471_02034</name>
</gene>
<dbReference type="CDD" id="cd05233">
    <property type="entry name" value="SDR_c"/>
    <property type="match status" value="1"/>
</dbReference>
<dbReference type="Gene3D" id="3.40.50.720">
    <property type="entry name" value="NAD(P)-binding Rossmann-like Domain"/>
    <property type="match status" value="1"/>
</dbReference>
<name>A0A174H028_9CLOT</name>
<protein>
    <submittedName>
        <fullName evidence="4">Short-chain dehydrogenase/reductase SDR</fullName>
        <ecNumber evidence="4">1.2.1.-</ecNumber>
    </submittedName>
</protein>
<evidence type="ECO:0000313" key="4">
    <source>
        <dbReference type="EMBL" id="CUO68173.1"/>
    </source>
</evidence>
<dbReference type="EC" id="1.2.1.-" evidence="4"/>
<evidence type="ECO:0000313" key="5">
    <source>
        <dbReference type="Proteomes" id="UP000095594"/>
    </source>
</evidence>
<dbReference type="SUPFAM" id="SSF51735">
    <property type="entry name" value="NAD(P)-binding Rossmann-fold domains"/>
    <property type="match status" value="1"/>
</dbReference>
<dbReference type="PRINTS" id="PR00081">
    <property type="entry name" value="GDHRDH"/>
</dbReference>
<dbReference type="InterPro" id="IPR002347">
    <property type="entry name" value="SDR_fam"/>
</dbReference>
<dbReference type="InterPro" id="IPR036291">
    <property type="entry name" value="NAD(P)-bd_dom_sf"/>
</dbReference>
<dbReference type="PIRSF" id="PIRSF000126">
    <property type="entry name" value="11-beta-HSD1"/>
    <property type="match status" value="1"/>
</dbReference>